<evidence type="ECO:0008006" key="3">
    <source>
        <dbReference type="Google" id="ProtNLM"/>
    </source>
</evidence>
<accession>A0ABV3B7V8</accession>
<name>A0ABV3B7V8_9ACTN</name>
<dbReference type="RefSeq" id="WP_359700319.1">
    <property type="nucleotide sequence ID" value="NZ_JBEYXT010000212.1"/>
</dbReference>
<reference evidence="1 2" key="1">
    <citation type="submission" date="2024-06" db="EMBL/GenBank/DDBJ databases">
        <title>The Natural Products Discovery Center: Release of the First 8490 Sequenced Strains for Exploring Actinobacteria Biosynthetic Diversity.</title>
        <authorList>
            <person name="Kalkreuter E."/>
            <person name="Kautsar S.A."/>
            <person name="Yang D."/>
            <person name="Bader C.D."/>
            <person name="Teijaro C.N."/>
            <person name="Fluegel L."/>
            <person name="Davis C.M."/>
            <person name="Simpson J.R."/>
            <person name="Lauterbach L."/>
            <person name="Steele A.D."/>
            <person name="Gui C."/>
            <person name="Meng S."/>
            <person name="Li G."/>
            <person name="Viehrig K."/>
            <person name="Ye F."/>
            <person name="Su P."/>
            <person name="Kiefer A.F."/>
            <person name="Nichols A."/>
            <person name="Cepeda A.J."/>
            <person name="Yan W."/>
            <person name="Fan B."/>
            <person name="Jiang Y."/>
            <person name="Adhikari A."/>
            <person name="Zheng C.-J."/>
            <person name="Schuster L."/>
            <person name="Cowan T.M."/>
            <person name="Smanski M.J."/>
            <person name="Chevrette M.G."/>
            <person name="De Carvalho L.P.S."/>
            <person name="Shen B."/>
        </authorList>
    </citation>
    <scope>NUCLEOTIDE SEQUENCE [LARGE SCALE GENOMIC DNA]</scope>
    <source>
        <strain evidence="1 2">NPDC046851</strain>
    </source>
</reference>
<dbReference type="SUPFAM" id="SSF47598">
    <property type="entry name" value="Ribbon-helix-helix"/>
    <property type="match status" value="1"/>
</dbReference>
<evidence type="ECO:0000313" key="1">
    <source>
        <dbReference type="EMBL" id="MEU6805529.1"/>
    </source>
</evidence>
<keyword evidence="2" id="KW-1185">Reference proteome</keyword>
<organism evidence="1 2">
    <name type="scientific">Streptomyces neyagawaensis</name>
    <dbReference type="NCBI Taxonomy" id="42238"/>
    <lineage>
        <taxon>Bacteria</taxon>
        <taxon>Bacillati</taxon>
        <taxon>Actinomycetota</taxon>
        <taxon>Actinomycetes</taxon>
        <taxon>Kitasatosporales</taxon>
        <taxon>Streptomycetaceae</taxon>
        <taxon>Streptomyces</taxon>
    </lineage>
</organism>
<dbReference type="Proteomes" id="UP001551189">
    <property type="component" value="Unassembled WGS sequence"/>
</dbReference>
<gene>
    <name evidence="1" type="ORF">ABZ931_31680</name>
</gene>
<dbReference type="InterPro" id="IPR010985">
    <property type="entry name" value="Ribbon_hlx_hlx"/>
</dbReference>
<protein>
    <recommendedName>
        <fullName evidence="3">Ribbon-helix-helix protein CopG domain-containing protein</fullName>
    </recommendedName>
</protein>
<dbReference type="EMBL" id="JBEYXT010000212">
    <property type="protein sequence ID" value="MEU6805529.1"/>
    <property type="molecule type" value="Genomic_DNA"/>
</dbReference>
<comment type="caution">
    <text evidence="1">The sequence shown here is derived from an EMBL/GenBank/DDBJ whole genome shotgun (WGS) entry which is preliminary data.</text>
</comment>
<proteinExistence type="predicted"/>
<evidence type="ECO:0000313" key="2">
    <source>
        <dbReference type="Proteomes" id="UP001551189"/>
    </source>
</evidence>
<sequence>MTEITHRLDPALHRVLADLADAQGRGPDEVVGEALEAYVRAQGALVRGHAERLASAHAELLRRLGE</sequence>